<dbReference type="Pfam" id="PF00905">
    <property type="entry name" value="Transpeptidase"/>
    <property type="match status" value="1"/>
</dbReference>
<dbReference type="InterPro" id="IPR012338">
    <property type="entry name" value="Beta-lactam/transpept-like"/>
</dbReference>
<evidence type="ECO:0000313" key="7">
    <source>
        <dbReference type="Proteomes" id="UP000886752"/>
    </source>
</evidence>
<sequence>MVRIRFVFALFLIGFVGLWCRAWYLQMIAGPRLAEYARRQHITSELVTGKRGMILDRDGQVLARSVEALSVYANPGEISDHLTTANTLGPILGIAPQKLYDQLSQTRRQFLWLKRKVDDYTADAVRRARLPGIGLSKEYERVYPFKHMAGQLLGFVGYDDKGLEGLERAMNSRLASSPMRQTVQRDATGRRFYMRREGEEDPHGDDIQLTLDVQMQFFAEEAVARVVREEKARWGGALVVHVPTGEILAWAQYPFFNPNNFRSSRPELYRNRLAQDALEPGSTFKPLVLAAAMQERQVSRSTIIDCEEGRWETKYVTIRDTSRRGKIPVYKVLRYSSNIGMAKIGLMMGNQTMYRYLHRLGFGERTNVPVAENRGILRKPRDWSEVDCMSISFGQGVSVTGLQMAQAYLTLLNNGIKKNLVLVKGHQQSEERVQIFAESVARDVQRMMRDVVEEKDGTGRRAAIPGISVAGKTGTAQKADVKSGSYGSKRMASFVGFLPAENPRYLILVFIDEPQHTQYGGIIAAPVFREIAERALAYAGILSPQGKGGTIRAEARKAGELQVRGLKMSGLDSPFVRKKQQPAQALSKSQRAELSNRPASTADALRLPGHLARPSATVPDVTGKTLRNAVELFARAGIVPELKGEGMRVVRQSPAAGSPWPEEGREGGEGPRYILWLSD</sequence>
<dbReference type="SUPFAM" id="SSF56519">
    <property type="entry name" value="Penicillin binding protein dimerisation domain"/>
    <property type="match status" value="1"/>
</dbReference>
<dbReference type="SUPFAM" id="SSF56601">
    <property type="entry name" value="beta-lactamase/transpeptidase-like"/>
    <property type="match status" value="1"/>
</dbReference>
<dbReference type="Gene3D" id="3.40.710.10">
    <property type="entry name" value="DD-peptidase/beta-lactamase superfamily"/>
    <property type="match status" value="1"/>
</dbReference>
<proteinExistence type="predicted"/>
<dbReference type="InterPro" id="IPR005311">
    <property type="entry name" value="PBP_dimer"/>
</dbReference>
<dbReference type="Gene3D" id="3.30.450.330">
    <property type="match status" value="1"/>
</dbReference>
<dbReference type="Gene3D" id="1.10.150.770">
    <property type="match status" value="1"/>
</dbReference>
<dbReference type="Pfam" id="PF03717">
    <property type="entry name" value="PBP_dimer"/>
    <property type="match status" value="1"/>
</dbReference>
<keyword evidence="2" id="KW-0378">Hydrolase</keyword>
<dbReference type="PANTHER" id="PTHR30627">
    <property type="entry name" value="PEPTIDOGLYCAN D,D-TRANSPEPTIDASE"/>
    <property type="match status" value="1"/>
</dbReference>
<name>A0A9D1TQR8_9BACT</name>
<keyword evidence="2" id="KW-0645">Protease</keyword>
<evidence type="ECO:0000313" key="6">
    <source>
        <dbReference type="EMBL" id="HIW01417.1"/>
    </source>
</evidence>
<reference evidence="6" key="2">
    <citation type="submission" date="2021-04" db="EMBL/GenBank/DDBJ databases">
        <authorList>
            <person name="Gilroy R."/>
        </authorList>
    </citation>
    <scope>NUCLEOTIDE SEQUENCE</scope>
    <source>
        <strain evidence="6">ChiHecec2B26-446</strain>
    </source>
</reference>
<comment type="subcellular location">
    <subcellularLocation>
        <location evidence="1">Membrane</location>
    </subcellularLocation>
</comment>
<feature type="region of interest" description="Disordered" evidence="4">
    <location>
        <begin position="582"/>
        <end position="619"/>
    </location>
</feature>
<dbReference type="CDD" id="cd06575">
    <property type="entry name" value="PASTA_Pbp2x-like_2"/>
    <property type="match status" value="1"/>
</dbReference>
<evidence type="ECO:0000259" key="5">
    <source>
        <dbReference type="PROSITE" id="PS51178"/>
    </source>
</evidence>
<reference evidence="6" key="1">
    <citation type="journal article" date="2021" name="PeerJ">
        <title>Extensive microbial diversity within the chicken gut microbiome revealed by metagenomics and culture.</title>
        <authorList>
            <person name="Gilroy R."/>
            <person name="Ravi A."/>
            <person name="Getino M."/>
            <person name="Pursley I."/>
            <person name="Horton D.L."/>
            <person name="Alikhan N.F."/>
            <person name="Baker D."/>
            <person name="Gharbi K."/>
            <person name="Hall N."/>
            <person name="Watson M."/>
            <person name="Adriaenssens E.M."/>
            <person name="Foster-Nyarko E."/>
            <person name="Jarju S."/>
            <person name="Secka A."/>
            <person name="Antonio M."/>
            <person name="Oren A."/>
            <person name="Chaudhuri R.R."/>
            <person name="La Ragione R."/>
            <person name="Hildebrand F."/>
            <person name="Pallen M.J."/>
        </authorList>
    </citation>
    <scope>NUCLEOTIDE SEQUENCE</scope>
    <source>
        <strain evidence="6">ChiHecec2B26-446</strain>
    </source>
</reference>
<dbReference type="InterPro" id="IPR001460">
    <property type="entry name" value="PCN-bd_Tpept"/>
</dbReference>
<dbReference type="GO" id="GO:0004180">
    <property type="term" value="F:carboxypeptidase activity"/>
    <property type="evidence" value="ECO:0007669"/>
    <property type="project" value="UniProtKB-KW"/>
</dbReference>
<gene>
    <name evidence="6" type="ORF">H9894_09580</name>
</gene>
<dbReference type="GO" id="GO:0071555">
    <property type="term" value="P:cell wall organization"/>
    <property type="evidence" value="ECO:0007669"/>
    <property type="project" value="TreeGrafter"/>
</dbReference>
<dbReference type="InterPro" id="IPR005543">
    <property type="entry name" value="PASTA_dom"/>
</dbReference>
<dbReference type="PANTHER" id="PTHR30627:SF1">
    <property type="entry name" value="PEPTIDOGLYCAN D,D-TRANSPEPTIDASE FTSI"/>
    <property type="match status" value="1"/>
</dbReference>
<evidence type="ECO:0000256" key="4">
    <source>
        <dbReference type="SAM" id="MobiDB-lite"/>
    </source>
</evidence>
<dbReference type="SUPFAM" id="SSF54184">
    <property type="entry name" value="Penicillin-binding protein 2x (pbp-2x), c-terminal domain"/>
    <property type="match status" value="1"/>
</dbReference>
<feature type="compositionally biased region" description="Polar residues" evidence="4">
    <location>
        <begin position="582"/>
        <end position="599"/>
    </location>
</feature>
<dbReference type="GO" id="GO:0008658">
    <property type="term" value="F:penicillin binding"/>
    <property type="evidence" value="ECO:0007669"/>
    <property type="project" value="InterPro"/>
</dbReference>
<dbReference type="Pfam" id="PF03793">
    <property type="entry name" value="PASTA"/>
    <property type="match status" value="1"/>
</dbReference>
<evidence type="ECO:0000256" key="3">
    <source>
        <dbReference type="ARBA" id="ARBA00023136"/>
    </source>
</evidence>
<dbReference type="Gene3D" id="3.90.1310.10">
    <property type="entry name" value="Penicillin-binding protein 2a (Domain 2)"/>
    <property type="match status" value="1"/>
</dbReference>
<comment type="caution">
    <text evidence="6">The sequence shown here is derived from an EMBL/GenBank/DDBJ whole genome shotgun (WGS) entry which is preliminary data.</text>
</comment>
<dbReference type="InterPro" id="IPR050515">
    <property type="entry name" value="Beta-lactam/transpept"/>
</dbReference>
<feature type="domain" description="PASTA" evidence="5">
    <location>
        <begin position="612"/>
        <end position="679"/>
    </location>
</feature>
<dbReference type="EMBL" id="DXHV01000080">
    <property type="protein sequence ID" value="HIW01417.1"/>
    <property type="molecule type" value="Genomic_DNA"/>
</dbReference>
<dbReference type="Proteomes" id="UP000886752">
    <property type="component" value="Unassembled WGS sequence"/>
</dbReference>
<dbReference type="AlphaFoldDB" id="A0A9D1TQR8"/>
<accession>A0A9D1TQR8</accession>
<dbReference type="PROSITE" id="PS51178">
    <property type="entry name" value="PASTA"/>
    <property type="match status" value="1"/>
</dbReference>
<dbReference type="InterPro" id="IPR036138">
    <property type="entry name" value="PBP_dimer_sf"/>
</dbReference>
<protein>
    <submittedName>
        <fullName evidence="6">Transpeptidase family protein</fullName>
    </submittedName>
</protein>
<organism evidence="6 7">
    <name type="scientific">Candidatus Desulfovibrio intestinipullorum</name>
    <dbReference type="NCBI Taxonomy" id="2838536"/>
    <lineage>
        <taxon>Bacteria</taxon>
        <taxon>Pseudomonadati</taxon>
        <taxon>Thermodesulfobacteriota</taxon>
        <taxon>Desulfovibrionia</taxon>
        <taxon>Desulfovibrionales</taxon>
        <taxon>Desulfovibrionaceae</taxon>
        <taxon>Desulfovibrio</taxon>
    </lineage>
</organism>
<evidence type="ECO:0000256" key="1">
    <source>
        <dbReference type="ARBA" id="ARBA00004370"/>
    </source>
</evidence>
<feature type="region of interest" description="Disordered" evidence="4">
    <location>
        <begin position="653"/>
        <end position="672"/>
    </location>
</feature>
<evidence type="ECO:0000256" key="2">
    <source>
        <dbReference type="ARBA" id="ARBA00022645"/>
    </source>
</evidence>
<dbReference type="GO" id="GO:0005886">
    <property type="term" value="C:plasma membrane"/>
    <property type="evidence" value="ECO:0007669"/>
    <property type="project" value="TreeGrafter"/>
</dbReference>
<keyword evidence="2" id="KW-0121">Carboxypeptidase</keyword>
<keyword evidence="3" id="KW-0472">Membrane</keyword>